<protein>
    <recommendedName>
        <fullName evidence="3">F-box domain-containing protein</fullName>
    </recommendedName>
</protein>
<dbReference type="STRING" id="1447883.A0A2B7XW87"/>
<organism evidence="1 2">
    <name type="scientific">Polytolypa hystricis (strain UAMH7299)</name>
    <dbReference type="NCBI Taxonomy" id="1447883"/>
    <lineage>
        <taxon>Eukaryota</taxon>
        <taxon>Fungi</taxon>
        <taxon>Dikarya</taxon>
        <taxon>Ascomycota</taxon>
        <taxon>Pezizomycotina</taxon>
        <taxon>Eurotiomycetes</taxon>
        <taxon>Eurotiomycetidae</taxon>
        <taxon>Onygenales</taxon>
        <taxon>Onygenales incertae sedis</taxon>
        <taxon>Polytolypa</taxon>
    </lineage>
</organism>
<keyword evidence="2" id="KW-1185">Reference proteome</keyword>
<accession>A0A2B7XW87</accession>
<dbReference type="Proteomes" id="UP000224634">
    <property type="component" value="Unassembled WGS sequence"/>
</dbReference>
<sequence length="168" mass="19321">MASDTGPRLSDLPFDILDLISKVLPNSDLKNIRLASKAMCNYPLLRFDRVFISAFEKDLDAAEAITSHPFFYKDIKEIVWDDTSLEVHFLSWLAWENERNGAACANFMTKIYEEYEQNKKSGRYVECVQTAVEKFKHLKRLTFRGRRYGGSSESFLDTPRSSAPHLLG</sequence>
<evidence type="ECO:0000313" key="1">
    <source>
        <dbReference type="EMBL" id="PGH13270.1"/>
    </source>
</evidence>
<gene>
    <name evidence="1" type="ORF">AJ80_06380</name>
</gene>
<reference evidence="1 2" key="1">
    <citation type="submission" date="2017-10" db="EMBL/GenBank/DDBJ databases">
        <title>Comparative genomics in systemic dimorphic fungi from Ajellomycetaceae.</title>
        <authorList>
            <person name="Munoz J.F."/>
            <person name="Mcewen J.G."/>
            <person name="Clay O.K."/>
            <person name="Cuomo C.A."/>
        </authorList>
    </citation>
    <scope>NUCLEOTIDE SEQUENCE [LARGE SCALE GENOMIC DNA]</scope>
    <source>
        <strain evidence="1 2">UAMH7299</strain>
    </source>
</reference>
<name>A0A2B7XW87_POLH7</name>
<evidence type="ECO:0000313" key="2">
    <source>
        <dbReference type="Proteomes" id="UP000224634"/>
    </source>
</evidence>
<dbReference type="EMBL" id="PDNA01000106">
    <property type="protein sequence ID" value="PGH13270.1"/>
    <property type="molecule type" value="Genomic_DNA"/>
</dbReference>
<comment type="caution">
    <text evidence="1">The sequence shown here is derived from an EMBL/GenBank/DDBJ whole genome shotgun (WGS) entry which is preliminary data.</text>
</comment>
<dbReference type="OrthoDB" id="5422579at2759"/>
<evidence type="ECO:0008006" key="3">
    <source>
        <dbReference type="Google" id="ProtNLM"/>
    </source>
</evidence>
<dbReference type="AlphaFoldDB" id="A0A2B7XW87"/>
<proteinExistence type="predicted"/>